<dbReference type="GO" id="GO:0070402">
    <property type="term" value="F:NADPH binding"/>
    <property type="evidence" value="ECO:0007669"/>
    <property type="project" value="TreeGrafter"/>
</dbReference>
<dbReference type="HAMAP" id="MF_01408">
    <property type="entry name" value="ThyX"/>
    <property type="match status" value="1"/>
</dbReference>
<dbReference type="InterPro" id="IPR036098">
    <property type="entry name" value="Thymidylate_synthase_ThyX_sf"/>
</dbReference>
<dbReference type="PROSITE" id="PS51331">
    <property type="entry name" value="THYX"/>
    <property type="match status" value="1"/>
</dbReference>
<dbReference type="GO" id="GO:0006231">
    <property type="term" value="P:dTMP biosynthetic process"/>
    <property type="evidence" value="ECO:0007669"/>
    <property type="project" value="InterPro"/>
</dbReference>
<dbReference type="AlphaFoldDB" id="A0A0F9VXD4"/>
<dbReference type="GO" id="GO:0050797">
    <property type="term" value="F:thymidylate synthase (FAD) activity"/>
    <property type="evidence" value="ECO:0007669"/>
    <property type="project" value="InterPro"/>
</dbReference>
<evidence type="ECO:0000313" key="1">
    <source>
        <dbReference type="EMBL" id="KKN78121.1"/>
    </source>
</evidence>
<dbReference type="InterPro" id="IPR003669">
    <property type="entry name" value="Thymidylate_synthase_ThyX"/>
</dbReference>
<name>A0A0F9VXD4_9ZZZZ</name>
<gene>
    <name evidence="1" type="ORF">LCGC14_0353480</name>
</gene>
<dbReference type="PANTHER" id="PTHR34934:SF1">
    <property type="entry name" value="FLAVIN-DEPENDENT THYMIDYLATE SYNTHASE"/>
    <property type="match status" value="1"/>
</dbReference>
<dbReference type="GO" id="GO:0050660">
    <property type="term" value="F:flavin adenine dinucleotide binding"/>
    <property type="evidence" value="ECO:0007669"/>
    <property type="project" value="InterPro"/>
</dbReference>
<reference evidence="1" key="1">
    <citation type="journal article" date="2015" name="Nature">
        <title>Complex archaea that bridge the gap between prokaryotes and eukaryotes.</title>
        <authorList>
            <person name="Spang A."/>
            <person name="Saw J.H."/>
            <person name="Jorgensen S.L."/>
            <person name="Zaremba-Niedzwiedzka K."/>
            <person name="Martijn J."/>
            <person name="Lind A.E."/>
            <person name="van Eijk R."/>
            <person name="Schleper C."/>
            <person name="Guy L."/>
            <person name="Ettema T.J."/>
        </authorList>
    </citation>
    <scope>NUCLEOTIDE SEQUENCE</scope>
</reference>
<dbReference type="SUPFAM" id="SSF69796">
    <property type="entry name" value="Thymidylate synthase-complementing protein Thy1"/>
    <property type="match status" value="1"/>
</dbReference>
<comment type="caution">
    <text evidence="1">The sequence shown here is derived from an EMBL/GenBank/DDBJ whole genome shotgun (WGS) entry which is preliminary data.</text>
</comment>
<dbReference type="PANTHER" id="PTHR34934">
    <property type="entry name" value="FLAVIN-DEPENDENT THYMIDYLATE SYNTHASE"/>
    <property type="match status" value="1"/>
</dbReference>
<sequence length="263" mass="29665">MRIITEPKVYLVTRPAIDWYMVNGFMDDEGLPIADEGSLVAKEPSEAIVEISARLCYMSFAKGRKDIQEFIDNLLASRDGSVLEHVNYGFVFTGISRSLSHELVRHRAGFAYSQRSQRYVDESEAGFVMPPSVLAMGEGSMPYVAMVEGFEQAVKSYNQLVENLTAQLPQAEKGTDQRKKIRQAARAVLPNATETKMFVTANVRAWRHFIEQRASRFADLEIRRLAIMVLEALQEEAPLLFQDFTIITNDDGTRIATPTYSKV</sequence>
<dbReference type="Pfam" id="PF02511">
    <property type="entry name" value="Thy1"/>
    <property type="match status" value="1"/>
</dbReference>
<dbReference type="NCBIfam" id="TIGR02170">
    <property type="entry name" value="thyX"/>
    <property type="match status" value="1"/>
</dbReference>
<dbReference type="GO" id="GO:0004799">
    <property type="term" value="F:thymidylate synthase activity"/>
    <property type="evidence" value="ECO:0007669"/>
    <property type="project" value="TreeGrafter"/>
</dbReference>
<proteinExistence type="inferred from homology"/>
<accession>A0A0F9VXD4</accession>
<organism evidence="1">
    <name type="scientific">marine sediment metagenome</name>
    <dbReference type="NCBI Taxonomy" id="412755"/>
    <lineage>
        <taxon>unclassified sequences</taxon>
        <taxon>metagenomes</taxon>
        <taxon>ecological metagenomes</taxon>
    </lineage>
</organism>
<dbReference type="EMBL" id="LAZR01000268">
    <property type="protein sequence ID" value="KKN78121.1"/>
    <property type="molecule type" value="Genomic_DNA"/>
</dbReference>
<dbReference type="CDD" id="cd20175">
    <property type="entry name" value="ThyX"/>
    <property type="match status" value="1"/>
</dbReference>
<protein>
    <submittedName>
        <fullName evidence="1">Uncharacterized protein</fullName>
    </submittedName>
</protein>
<dbReference type="Gene3D" id="3.30.1360.170">
    <property type="match status" value="1"/>
</dbReference>